<dbReference type="InterPro" id="IPR000601">
    <property type="entry name" value="PKD_dom"/>
</dbReference>
<evidence type="ECO:0000256" key="2">
    <source>
        <dbReference type="SAM" id="SignalP"/>
    </source>
</evidence>
<dbReference type="eggNOG" id="COG4625">
    <property type="taxonomic scope" value="Bacteria"/>
</dbReference>
<feature type="domain" description="PKD" evidence="3">
    <location>
        <begin position="127"/>
        <end position="213"/>
    </location>
</feature>
<dbReference type="eggNOG" id="COG0823">
    <property type="taxonomic scope" value="Bacteria"/>
</dbReference>
<dbReference type="InterPro" id="IPR022409">
    <property type="entry name" value="PKD/Chitinase_dom"/>
</dbReference>
<dbReference type="InterPro" id="IPR035986">
    <property type="entry name" value="PKD_dom_sf"/>
</dbReference>
<dbReference type="Pfam" id="PF18911">
    <property type="entry name" value="PKD_4"/>
    <property type="match status" value="3"/>
</dbReference>
<dbReference type="KEGG" id="sus:Acid_6164"/>
<evidence type="ECO:0000259" key="3">
    <source>
        <dbReference type="PROSITE" id="PS50093"/>
    </source>
</evidence>
<dbReference type="SUPFAM" id="SSF49299">
    <property type="entry name" value="PKD domain"/>
    <property type="match status" value="5"/>
</dbReference>
<sequence length="4408" mass="433484" precursor="true">MRYMGPIKMLGLSMLAPYLLLAQGGQTYSINNYSFVSEQTISVTQSYVTYKADLVNTGKPEATVQAVATSLNPSSFTLVSGQDTLLFAPVPGNGKVTSSNTFTLRVNRSIPFDFANVQWTFKSSPLPPIANAGPNQTAKVGDTVTLDGSGSTNPSGVGTLTYSWAFTYRPGGHAVISSPTAVMPTFVLDVPGNFIITLTVSNGLASSSSSVTVSTANSPPVANAGPNQTVALGALVVLDGSHSSDVDGDPLTYQWAFTGLPPGSTATLAGANTVSPTFVADKSGIYTVQLTVSDPTSSGVPAQVTISTRNTPPVAKAGPNQVVSVGAVVLLDGSGSTDVDGDPLTYRWSLPGLPPSSAASLNNPAAVKPSFTVDQPGTYVAQLIVNDGQADSVASTVTITTNSILLPTANAGLNQTVVHGKTVSLAGSGLDPQGLPLTYHWSLPGKPPGSAAAIANPTAQNTSFFADLPGAYSAQLVVNNGFLNSQPSVVVITTTNTLPVANAGSNQNGTVGTQVQLSGSGSTDADNDPLTYSWSILHAPTGSAITQLNNPTAVSPAFTPDLAGQYVVQLIVNDGIGNSLPATATITVVSSLRMTLTPNPLNISTAATGSLTVTLPFAPAADQDVQLSSLNGSVASVPQKVTVPAGTTTMNITVTPVGAGQTTVIASCQSPCSYQPGSAVVNVTAATITLSFDTSNIGVTRAANGTITLSFPAPSPSLSVSLSGSPGNVVTLQPSTVTIPAGSTTGTFTATGAATGTTTITATAPQYSSGSANLTVGLLGTIVLPANVTTAVGQSAQLMVSLASAAPVNGVTIDLQSSDPTVATITPSSVFIPFQATTPNTLPVVNGIKPGSVTLTASSAGFTGATGGATVVGALSITTTSLAKGAVGTPYTQILAATGGTGPYFWQIASGALPAGLTLNGGTISGTPSAAANATPLTIKVTDSSAPAISATANFTLTIASQLTITTPALSNGAVNVAYSQTLAASGGTGPYTWQLTSGTLPTGLTLDPSSGVISGTPTVAVTATPLGIKVTDLGTPVQSATANFTLTIGSQLTITTASLASGVVGSPYLQTLGVAGGVSPYSWQITSGALPAGLTLNTGNGQITGTPTAAANATPITFKVTDSTSPAQTASANLTLTIGATLTITTTSLPNGVVGTFYSLTLAASGGTGTYNWQLTSGALPAGISLNPNTGQLLGTPTAPVTATPLSFKVTDTGSQSATANLTLTIAPQLTITTTSLPNGAVNSPYSVLLAASGGTGTLSWQLISGALPAGLTLSGSGQLSGTPTAAATATPLGIKVTDTGTPSQSASVTLTLTIGTQLTITTTSLPNGAVGTPYSQTLAATGGIGTLSWQLTSGALPAGLTFNGSTGVISGTPTAAVNATPLSFKATDTASQTATVNLVLTISPALTITTSSLPNGMVNVPYTVTLAASNGIGALNWQVASGALPAGLTLNSTSGVINGTPTVAVSATPLTIKVTDTGAQTATASLTLTINPALTINTTSLPGGAVNVAYATTLAASNGTGTLTWQLTSGALPAGLTLNPTSGLINGTPTAPVTATPLTFKVTDSTSQTATANLTLTIAPQLTITTTSLPNGVVGTPYTLTLAATGGTGTDSWQVTSGALPAGLTLNTSGQISGTPTAAATATPLTFKVSDTGSPAQSAAVNLTLTINAQLVITTTTLPSGQVGVAYLQNLAATGGSGTQTWQLASGTLPAGLTLSTSGQISGTPTVAGAATPLSFKVTDSGTPIQSATVNLSLTIATGPLTITTTLLPDGIATVPYSKTLTATGGQMPYLWSVQSGRLPTGLTLDPLTGTISGTPAGAITSSMVFKVTDSSSPVQTATMQLPLTIGQPVLTVTTTALPDGQAGSPYSLTLAAAGGTTPFNWSITLGALPSGMTLNPTTGLISGTPTVGVSNLKLVFQVTDSSIPSQNASATLFLTVTSPALTITTTSLPNGGMGVPYSQTLAASGGTIPYSWQLTSGALPAGLTLNPSSGQISGTPTASVNATPLTFMVTDTSAPAQSATVNLTLTITPGAPLTITTTSLPDGATGTAYSATLTSTGGTGSVSWQVISGTLPAGLTLDALTGTISGTPTAAVAATPITFKATDSGIPAQTATANLTLTIITSGAPLTITTTSLPIGIQNSAYSATLGATGGTPPYTWSIASGRLPGGLTLDPLTGLISGSPQFTDPASITFKVTDSSSPAQFVTTTLSIAIQPPGLAILTTSPLPDGAVGVPYSQTLSAGGGTTPYSWQITSGTLPAGLTMSTGGVISGTPTTAVTNNRTIIQVTDSASPTASVSASFSITITNTPLTITTTSLPSGQVGVPYSATLAASGGTSPYTWQLTSGALPGGLTLNTTTGQISGTPTVFVNATPLSFKVTDTSTTVQTATANLTLTIAPSTLTISTTTLPSGTVGVAYSQNLALTGGTAPYNWQVASGVLPAGLTMNSAGQITGTPTAAASNVVTFKVTDTSAPVQTATSIPITLNILNPPVTITTTSLPDGRVGVSYLQMLAASGGTGTYTWQVTSGTLPGGLTLNGSTGAITGTPTTAIVATALTFKATDTASSPQSASANLTLTIQPALLTVTTTSLPNAQVGIAYSQTLAATGGTGAYSWQLTAGTLPAGLTLSTSGAITGTPTTAAPATSLTFKVTDSGTPNPQTATTSGITLTVAPPGLTITTPSLPNGAVGTPYSLTLTASGGTPGYTWQVSSGTLPTGLTLNGTTGVISGTPSQAVTATSLQFKVTDSTSGTATANLTLTIQPQLILTTSSLPAGTINVPYTTTLAATGGAGAYTWHLTSGALPAGLTLNTSSGQISGTPTALANATPLTFSVTDVGLPSQTAAANLTLTIANPALVITTTSLPSGQVNAPYTASLAATGGSGTYNWQLTGGTMPAGLTLNGSGAITGTPTAQVAPALTFKVTDTSIPAQTASITLTLTINPATLTISTTSLPNGQVGVPYSVTLAATGGTGAYSWQLTAGTLPGGLTLNPSGAITGTPTTQGAPTPLTFKVTDSGLPTPQTASTTNLTLTINPPGLAITTSALVNGAVGTPYSLTMAASGGTAGYTWQITGGALPTGLTMSTGGVISGTPTATANATPLTFKVTDSGLPTPQTATTTLTLTIAPQLGITTSSLTSGIVGTPYAATLAATGGNGNYSWQLTAGALPAGLTVNTAGQITGTPTAAATATPLTFKVTDTGSPVQTASATLTLTIATQLVITTSSLPNGNQNTPYTATLAATGGNGNYSWQLTSGALPAGLTLSLSGTISGTPTVAVSATPLTFKVTDTGSPVQSATSTNLTLTIIPPVLTITTSSLSKGVVGTPYTQTMVATGGTGTDTWQITAGALPAGLTLSTAGVITGTPTASATAVSLTFKVTDTGVPVQTATVTLPLTIAAQLSITTSSLTNAVQNSPYTATLAATGGTGTYSWQVASGALPAGLTLNPTNGQITGTPTAPVSATPLTFKVTDTDSPAQTATANLTLTVIQQLVITTSSLPNGTVGVAYPGTLAATGGAGTYSWQLTSGALPAGLTLNASTGAITGTPTTTANAVALTFKVTDTGTPAQSATSVGLTLTIVSVPVITTASLPDGVAGSGYSATLAASGGTPPYTWSAPNGLPPGLSIAGNQIQGTPGTPGTSNVTIKVTDSLSTPATTTLQIRIVRPLTITTASLPTAVAAPPTLYSVTLTTSGGLAPLTWSATGLPAGLTIDNTGTISGTPSPAGPATNTVVVTALDSSSPTPQSASATYTLLVTGTVGLIGVSDLSLGQDLQDLVTITLSAPAGASGVPITVTSGDPAKVLISTASGPAAQLVTAIGAGQTSVSVVVQGRANSGVVPLTVATNGAQGTGNITLFPSGFVVSAGVSPGGSFNTNQGSTTVVTVSSARLDQAKNFVAIQPVRTGLTVQVPLALSSPTVGSVTPASVTFNGGDVNVTTSFLATSTGNLNATSTSITANLPATGNFVIPSGSANVLTAFVAGAGILPCNATVGKGLEALCNITLNGTASSTLNITLVSNSSNLLLSTSPNGVGLNQITVVVAPGHSVSSDFYVYGLTNTGSATYSAAGGGFGTATGTVTFAPSGFIISGPNLGVNFQTNSKAAVGVGIFSVMLTPTGDVVNLQNVAGAGSIAVSTSNTPIPPAGNVGVLNPTQVSIAGGTSQSNTTFQPDANNVGSTVLAVIQPSGFTTPNQFTTVTATVISPKINCSQQFLVGYHLQAQTQCTLGAPATAGLVLTLVSNDPTNLSASSDPTKAGQSQVSVTLNAGDQNVILNLYGLASAGSPGFTVSAPGYTSFTGNVILAPSAFVIGSGQNFSPTLVTTVAAGPQQLTVAPIVLDPNSGTFVGFGAAAGGFPLQVQLNNSNPSTASIDKPSVTFNGNDVFLNVTVTPLQTGNTTVGITSVPQNFSVYPGFGSVGVIVN</sequence>
<dbReference type="eggNOG" id="COG3867">
    <property type="taxonomic scope" value="Bacteria"/>
</dbReference>
<dbReference type="SUPFAM" id="SSF49313">
    <property type="entry name" value="Cadherin-like"/>
    <property type="match status" value="16"/>
</dbReference>
<dbReference type="GO" id="GO:0005509">
    <property type="term" value="F:calcium ion binding"/>
    <property type="evidence" value="ECO:0007669"/>
    <property type="project" value="InterPro"/>
</dbReference>
<proteinExistence type="predicted"/>
<dbReference type="Pfam" id="PF22352">
    <property type="entry name" value="K319L-like_PKD"/>
    <property type="match status" value="1"/>
</dbReference>
<dbReference type="PANTHER" id="PTHR37494">
    <property type="entry name" value="HEMAGGLUTININ"/>
    <property type="match status" value="1"/>
</dbReference>
<organism evidence="4">
    <name type="scientific">Solibacter usitatus (strain Ellin6076)</name>
    <dbReference type="NCBI Taxonomy" id="234267"/>
    <lineage>
        <taxon>Bacteria</taxon>
        <taxon>Pseudomonadati</taxon>
        <taxon>Acidobacteriota</taxon>
        <taxon>Terriglobia</taxon>
        <taxon>Bryobacterales</taxon>
        <taxon>Solibacteraceae</taxon>
        <taxon>Candidatus Solibacter</taxon>
    </lineage>
</organism>
<feature type="signal peptide" evidence="2">
    <location>
        <begin position="1"/>
        <end position="22"/>
    </location>
</feature>
<dbReference type="GO" id="GO:0016020">
    <property type="term" value="C:membrane"/>
    <property type="evidence" value="ECO:0007669"/>
    <property type="project" value="InterPro"/>
</dbReference>
<name>Q01TD0_SOLUE</name>
<dbReference type="HOGENOM" id="CLU_223718_0_0_0"/>
<dbReference type="eggNOG" id="COG4257">
    <property type="taxonomic scope" value="Bacteria"/>
</dbReference>
<feature type="region of interest" description="Disordered" evidence="1">
    <location>
        <begin position="503"/>
        <end position="523"/>
    </location>
</feature>
<feature type="chain" id="PRO_5004162578" evidence="2">
    <location>
        <begin position="23"/>
        <end position="4408"/>
    </location>
</feature>
<protein>
    <submittedName>
        <fullName evidence="4">Ig family protein</fullName>
    </submittedName>
</protein>
<dbReference type="eggNOG" id="COG3170">
    <property type="taxonomic scope" value="Bacteria"/>
</dbReference>
<dbReference type="eggNOG" id="COG3391">
    <property type="taxonomic scope" value="Bacteria"/>
</dbReference>
<dbReference type="InterPro" id="IPR015919">
    <property type="entry name" value="Cadherin-like_sf"/>
</dbReference>
<reference evidence="4" key="1">
    <citation type="submission" date="2006-10" db="EMBL/GenBank/DDBJ databases">
        <title>Complete sequence of Solibacter usitatus Ellin6076.</title>
        <authorList>
            <consortium name="US DOE Joint Genome Institute"/>
            <person name="Copeland A."/>
            <person name="Lucas S."/>
            <person name="Lapidus A."/>
            <person name="Barry K."/>
            <person name="Detter J.C."/>
            <person name="Glavina del Rio T."/>
            <person name="Hammon N."/>
            <person name="Israni S."/>
            <person name="Dalin E."/>
            <person name="Tice H."/>
            <person name="Pitluck S."/>
            <person name="Thompson L.S."/>
            <person name="Brettin T."/>
            <person name="Bruce D."/>
            <person name="Han C."/>
            <person name="Tapia R."/>
            <person name="Gilna P."/>
            <person name="Schmutz J."/>
            <person name="Larimer F."/>
            <person name="Land M."/>
            <person name="Hauser L."/>
            <person name="Kyrpides N."/>
            <person name="Mikhailova N."/>
            <person name="Janssen P.H."/>
            <person name="Kuske C.R."/>
            <person name="Richardson P."/>
        </authorList>
    </citation>
    <scope>NUCLEOTIDE SEQUENCE</scope>
    <source>
        <strain evidence="4">Ellin6076</strain>
    </source>
</reference>
<keyword evidence="2" id="KW-0732">Signal</keyword>
<dbReference type="eggNOG" id="COG3291">
    <property type="taxonomic scope" value="Bacteria"/>
</dbReference>
<dbReference type="SMART" id="SM00089">
    <property type="entry name" value="PKD"/>
    <property type="match status" value="5"/>
</dbReference>
<dbReference type="InterPro" id="IPR013783">
    <property type="entry name" value="Ig-like_fold"/>
</dbReference>
<dbReference type="OrthoDB" id="98106at2"/>
<dbReference type="eggNOG" id="COG2374">
    <property type="taxonomic scope" value="Bacteria"/>
</dbReference>
<dbReference type="Pfam" id="PF05345">
    <property type="entry name" value="He_PIG"/>
    <property type="match status" value="32"/>
</dbReference>
<dbReference type="EMBL" id="CP000473">
    <property type="protein sequence ID" value="ABJ87090.1"/>
    <property type="molecule type" value="Genomic_DNA"/>
</dbReference>
<evidence type="ECO:0000256" key="1">
    <source>
        <dbReference type="SAM" id="MobiDB-lite"/>
    </source>
</evidence>
<dbReference type="Gene3D" id="2.60.40.10">
    <property type="entry name" value="Immunoglobulins"/>
    <property type="match status" value="37"/>
</dbReference>
<gene>
    <name evidence="4" type="ordered locus">Acid_6164</name>
</gene>
<dbReference type="PANTHER" id="PTHR37494:SF1">
    <property type="entry name" value="STAPHYLOCOCCUS AUREUS SURFACE PROTEIN A"/>
    <property type="match status" value="1"/>
</dbReference>
<evidence type="ECO:0000313" key="4">
    <source>
        <dbReference type="EMBL" id="ABJ87090.1"/>
    </source>
</evidence>
<accession>Q01TD0</accession>
<dbReference type="InParanoid" id="Q01TD0"/>
<dbReference type="PROSITE" id="PS50093">
    <property type="entry name" value="PKD"/>
    <property type="match status" value="1"/>
</dbReference>
<dbReference type="STRING" id="234267.Acid_6164"/>